<dbReference type="GO" id="GO:0007010">
    <property type="term" value="P:cytoskeleton organization"/>
    <property type="evidence" value="ECO:0007669"/>
    <property type="project" value="TreeGrafter"/>
</dbReference>
<dbReference type="Proteomes" id="UP001321749">
    <property type="component" value="Unassembled WGS sequence"/>
</dbReference>
<feature type="compositionally biased region" description="Acidic residues" evidence="1">
    <location>
        <begin position="817"/>
        <end position="830"/>
    </location>
</feature>
<reference evidence="4" key="2">
    <citation type="submission" date="2023-06" db="EMBL/GenBank/DDBJ databases">
        <authorList>
            <consortium name="Lawrence Berkeley National Laboratory"/>
            <person name="Mondo S.J."/>
            <person name="Hensen N."/>
            <person name="Bonometti L."/>
            <person name="Westerberg I."/>
            <person name="Brannstrom I.O."/>
            <person name="Guillou S."/>
            <person name="Cros-Aarteil S."/>
            <person name="Calhoun S."/>
            <person name="Haridas S."/>
            <person name="Kuo A."/>
            <person name="Pangilinan J."/>
            <person name="Riley R."/>
            <person name="Labutti K."/>
            <person name="Andreopoulos B."/>
            <person name="Lipzen A."/>
            <person name="Chen C."/>
            <person name="Yanf M."/>
            <person name="Daum C."/>
            <person name="Ng V."/>
            <person name="Clum A."/>
            <person name="Steindorff A."/>
            <person name="Ohm R."/>
            <person name="Martin F."/>
            <person name="Silar P."/>
            <person name="Natvig D."/>
            <person name="Lalanne C."/>
            <person name="Gautier V."/>
            <person name="Ament-Velasquez S.L."/>
            <person name="Kruys A."/>
            <person name="Hutchinson M.I."/>
            <person name="Powell A.J."/>
            <person name="Barry K."/>
            <person name="Miller A.N."/>
            <person name="Grigoriev I.V."/>
            <person name="Debuchy R."/>
            <person name="Gladieux P."/>
            <person name="Thoren M.H."/>
            <person name="Johannesson H."/>
        </authorList>
    </citation>
    <scope>NUCLEOTIDE SEQUENCE</scope>
    <source>
        <strain evidence="4">PSN324</strain>
    </source>
</reference>
<evidence type="ECO:0008006" key="6">
    <source>
        <dbReference type="Google" id="ProtNLM"/>
    </source>
</evidence>
<feature type="region of interest" description="Disordered" evidence="1">
    <location>
        <begin position="687"/>
        <end position="718"/>
    </location>
</feature>
<accession>A0AAV9I5I5</accession>
<dbReference type="Pfam" id="PF11882">
    <property type="entry name" value="DUF3402"/>
    <property type="match status" value="1"/>
</dbReference>
<dbReference type="SMART" id="SM01292">
    <property type="entry name" value="N1221"/>
    <property type="match status" value="1"/>
</dbReference>
<feature type="domain" description="Far11/STRP C-terminal" evidence="3">
    <location>
        <begin position="547"/>
        <end position="1028"/>
    </location>
</feature>
<sequence>MNALFSSRSSSTSGADGDNNGNTPATSAEAPTSTQETAGTPDSTADTPSPAPASDVPKRPLLIRNQLSQPAPLPPAAPTIPAPPLPGSTENAPGLPPSQVHAPTVQNEQQRPTDSLSLAQLRRFVAEFPRGEALAYDYTYTDMGPIEEEIDEWFQYNFWQWVRLNAANRAFATAWGKISPASSWEDSEPAARRQMVETLLEGIKDKEDRIARNEAIGAAVYLVLGRWTETVTVRRVGMLNGVAEGKVKHAATKVQLDAMREGVKILGGCGGIEVVWDALREAFEPFWVDDAAGVQQQNMQMAGEELIHLMTVLYVVIQEGLETSEEVEEEMEEVRERLRLLNPNLVHFLMQAACKLRWDENGVLPQTQILLLLWKSILLVFGGSKEIEAAKKATAEVPPEDNDKALIRASPLDYHVFRQEITSKYPAYTPPRCVIPLESEHTTLLPPLSNHTTRASLQNGVLPAPPGQSGGASILHQPVHIATPAPSPPPSPGVGGKGGKKQNYQTNQNFPFMYPPLDASSNSAGGKGIAGLQDLLVGRKWEGSDVPASIIEAGELFSKRVRMTRATRQLWDEREKFLKDDRSGWEDVVDEDLIEELDLSELTLEEKEELGLAKPEEEEKKKPKPEVDYGPRGVDKDTKRRLDAVEEFYKEALPQLQSLVIVCLKQVLAIAANLVAAAQAAANGQHAAGQAGGRPHGQNGGLGPNGAGKGEPYSPSDAEFDDLRTREIAAKAATGILLLLLKWLKLSHVLKFEYMTQLLLDSNYIPLVLKLFAMHQDIQQVVENKLDRVEHSFFYFCGSRAGVIPHPAQPPNPTATEFEDVDASDDELDDAAPPPIKRRRSPTETSPGGEGSGSLETSPARPEVDEMGYPVNPLPKEPITEFSRRNFFSLINYLRVLQKVCKHKAHRNLLLVHYKSSNILRKTLKVPQQDLRLYTLKLFKNQVPYCGRKWRQSNMRVITAIYLHCRPELRDEWLAGSDIDAEVEEALPLEQALRSLTHWFNFRRYPDKMAAEFREALKEEQDFFVRELEKVD</sequence>
<dbReference type="InterPro" id="IPR021819">
    <property type="entry name" value="Far11/STRP_C"/>
</dbReference>
<dbReference type="PANTHER" id="PTHR13239:SF4">
    <property type="entry name" value="AT25231P"/>
    <property type="match status" value="1"/>
</dbReference>
<proteinExistence type="predicted"/>
<feature type="compositionally biased region" description="Low complexity" evidence="1">
    <location>
        <begin position="843"/>
        <end position="859"/>
    </location>
</feature>
<feature type="region of interest" description="Disordered" evidence="1">
    <location>
        <begin position="805"/>
        <end position="872"/>
    </location>
</feature>
<reference evidence="4" key="1">
    <citation type="journal article" date="2023" name="Mol. Phylogenet. Evol.">
        <title>Genome-scale phylogeny and comparative genomics of the fungal order Sordariales.</title>
        <authorList>
            <person name="Hensen N."/>
            <person name="Bonometti L."/>
            <person name="Westerberg I."/>
            <person name="Brannstrom I.O."/>
            <person name="Guillou S."/>
            <person name="Cros-Aarteil S."/>
            <person name="Calhoun S."/>
            <person name="Haridas S."/>
            <person name="Kuo A."/>
            <person name="Mondo S."/>
            <person name="Pangilinan J."/>
            <person name="Riley R."/>
            <person name="LaButti K."/>
            <person name="Andreopoulos B."/>
            <person name="Lipzen A."/>
            <person name="Chen C."/>
            <person name="Yan M."/>
            <person name="Daum C."/>
            <person name="Ng V."/>
            <person name="Clum A."/>
            <person name="Steindorff A."/>
            <person name="Ohm R.A."/>
            <person name="Martin F."/>
            <person name="Silar P."/>
            <person name="Natvig D.O."/>
            <person name="Lalanne C."/>
            <person name="Gautier V."/>
            <person name="Ament-Velasquez S.L."/>
            <person name="Kruys A."/>
            <person name="Hutchinson M.I."/>
            <person name="Powell A.J."/>
            <person name="Barry K."/>
            <person name="Miller A.N."/>
            <person name="Grigoriev I.V."/>
            <person name="Debuchy R."/>
            <person name="Gladieux P."/>
            <person name="Hiltunen Thoren M."/>
            <person name="Johannesson H."/>
        </authorList>
    </citation>
    <scope>NUCLEOTIDE SEQUENCE</scope>
    <source>
        <strain evidence="4">PSN324</strain>
    </source>
</reference>
<gene>
    <name evidence="4" type="ORF">QBC42DRAFT_138504</name>
</gene>
<name>A0AAV9I5I5_9PEZI</name>
<feature type="domain" description="Far11/STRP N-terminal" evidence="2">
    <location>
        <begin position="133"/>
        <end position="441"/>
    </location>
</feature>
<feature type="compositionally biased region" description="Pro residues" evidence="1">
    <location>
        <begin position="71"/>
        <end position="86"/>
    </location>
</feature>
<evidence type="ECO:0000313" key="4">
    <source>
        <dbReference type="EMBL" id="KAK4467135.1"/>
    </source>
</evidence>
<dbReference type="SMART" id="SM01293">
    <property type="entry name" value="DUF3402"/>
    <property type="match status" value="1"/>
</dbReference>
<feature type="non-terminal residue" evidence="4">
    <location>
        <position position="1032"/>
    </location>
</feature>
<feature type="region of interest" description="Disordered" evidence="1">
    <location>
        <begin position="608"/>
        <end position="636"/>
    </location>
</feature>
<feature type="compositionally biased region" description="Low complexity" evidence="1">
    <location>
        <begin position="23"/>
        <end position="38"/>
    </location>
</feature>
<feature type="region of interest" description="Disordered" evidence="1">
    <location>
        <begin position="1"/>
        <end position="113"/>
    </location>
</feature>
<organism evidence="4 5">
    <name type="scientific">Cladorrhinum samala</name>
    <dbReference type="NCBI Taxonomy" id="585594"/>
    <lineage>
        <taxon>Eukaryota</taxon>
        <taxon>Fungi</taxon>
        <taxon>Dikarya</taxon>
        <taxon>Ascomycota</taxon>
        <taxon>Pezizomycotina</taxon>
        <taxon>Sordariomycetes</taxon>
        <taxon>Sordariomycetidae</taxon>
        <taxon>Sordariales</taxon>
        <taxon>Podosporaceae</taxon>
        <taxon>Cladorrhinum</taxon>
    </lineage>
</organism>
<dbReference type="InterPro" id="IPR040185">
    <property type="entry name" value="Far11/STRP"/>
</dbReference>
<evidence type="ECO:0000256" key="1">
    <source>
        <dbReference type="SAM" id="MobiDB-lite"/>
    </source>
</evidence>
<evidence type="ECO:0000313" key="5">
    <source>
        <dbReference type="Proteomes" id="UP001321749"/>
    </source>
</evidence>
<protein>
    <recommendedName>
        <fullName evidence="6">Factor arrest protein 11</fullName>
    </recommendedName>
</protein>
<feature type="compositionally biased region" description="Low complexity" evidence="1">
    <location>
        <begin position="1"/>
        <end position="13"/>
    </location>
</feature>
<dbReference type="PANTHER" id="PTHR13239">
    <property type="entry name" value="PROTEIN REQUIRED FOR HYPHAL ANASTOMOSIS HAM-2"/>
    <property type="match status" value="1"/>
</dbReference>
<keyword evidence="5" id="KW-1185">Reference proteome</keyword>
<feature type="compositionally biased region" description="Gly residues" evidence="1">
    <location>
        <begin position="690"/>
        <end position="709"/>
    </location>
</feature>
<evidence type="ECO:0000259" key="3">
    <source>
        <dbReference type="SMART" id="SM01293"/>
    </source>
</evidence>
<feature type="compositionally biased region" description="Polar residues" evidence="1">
    <location>
        <begin position="104"/>
        <end position="113"/>
    </location>
</feature>
<feature type="compositionally biased region" description="Basic and acidic residues" evidence="1">
    <location>
        <begin position="609"/>
        <end position="636"/>
    </location>
</feature>
<dbReference type="Pfam" id="PF07923">
    <property type="entry name" value="N1221"/>
    <property type="match status" value="1"/>
</dbReference>
<dbReference type="GO" id="GO:0005829">
    <property type="term" value="C:cytosol"/>
    <property type="evidence" value="ECO:0007669"/>
    <property type="project" value="TreeGrafter"/>
</dbReference>
<evidence type="ECO:0000259" key="2">
    <source>
        <dbReference type="SMART" id="SM01292"/>
    </source>
</evidence>
<dbReference type="InterPro" id="IPR012486">
    <property type="entry name" value="Far11/STRP_N"/>
</dbReference>
<comment type="caution">
    <text evidence="4">The sequence shown here is derived from an EMBL/GenBank/DDBJ whole genome shotgun (WGS) entry which is preliminary data.</text>
</comment>
<dbReference type="AlphaFoldDB" id="A0AAV9I5I5"/>
<dbReference type="EMBL" id="MU864928">
    <property type="protein sequence ID" value="KAK4467135.1"/>
    <property type="molecule type" value="Genomic_DNA"/>
</dbReference>